<dbReference type="Proteomes" id="UP000030746">
    <property type="component" value="Unassembled WGS sequence"/>
</dbReference>
<dbReference type="GeneID" id="20240791"/>
<feature type="compositionally biased region" description="Gly residues" evidence="1">
    <location>
        <begin position="271"/>
        <end position="282"/>
    </location>
</feature>
<evidence type="ECO:0000256" key="2">
    <source>
        <dbReference type="SAM" id="SignalP"/>
    </source>
</evidence>
<gene>
    <name evidence="3" type="ORF">LOTGIDRAFT_168174</name>
</gene>
<evidence type="ECO:0000256" key="1">
    <source>
        <dbReference type="SAM" id="MobiDB-lite"/>
    </source>
</evidence>
<feature type="region of interest" description="Disordered" evidence="1">
    <location>
        <begin position="223"/>
        <end position="330"/>
    </location>
</feature>
<dbReference type="HOGENOM" id="CLU_842753_0_0_1"/>
<feature type="signal peptide" evidence="2">
    <location>
        <begin position="1"/>
        <end position="19"/>
    </location>
</feature>
<organism evidence="3 4">
    <name type="scientific">Lottia gigantea</name>
    <name type="common">Giant owl limpet</name>
    <dbReference type="NCBI Taxonomy" id="225164"/>
    <lineage>
        <taxon>Eukaryota</taxon>
        <taxon>Metazoa</taxon>
        <taxon>Spiralia</taxon>
        <taxon>Lophotrochozoa</taxon>
        <taxon>Mollusca</taxon>
        <taxon>Gastropoda</taxon>
        <taxon>Patellogastropoda</taxon>
        <taxon>Lottioidea</taxon>
        <taxon>Lottiidae</taxon>
        <taxon>Lottia</taxon>
    </lineage>
</organism>
<dbReference type="CTD" id="20240791"/>
<keyword evidence="4" id="KW-1185">Reference proteome</keyword>
<dbReference type="RefSeq" id="XP_009064307.1">
    <property type="nucleotide sequence ID" value="XM_009066059.1"/>
</dbReference>
<keyword evidence="2" id="KW-0732">Signal</keyword>
<dbReference type="EMBL" id="KB203357">
    <property type="protein sequence ID" value="ESO84917.1"/>
    <property type="molecule type" value="Genomic_DNA"/>
</dbReference>
<evidence type="ECO:0000313" key="3">
    <source>
        <dbReference type="EMBL" id="ESO84917.1"/>
    </source>
</evidence>
<protein>
    <submittedName>
        <fullName evidence="3">Uncharacterized protein</fullName>
    </submittedName>
</protein>
<accession>V3ZKX1</accession>
<name>V3ZKX1_LOTGI</name>
<evidence type="ECO:0000313" key="4">
    <source>
        <dbReference type="Proteomes" id="UP000030746"/>
    </source>
</evidence>
<feature type="chain" id="PRO_5004715907" evidence="2">
    <location>
        <begin position="20"/>
        <end position="330"/>
    </location>
</feature>
<sequence length="330" mass="34621">MKVTICLLLLFGFLAVIECGGRGGRSVGDREEQAQVALKTYGGRGGRTVRSVGDLEEYLVAVNANLGGGGRGGRSVGEEQEHVALKTYGGRGGRAVRSVGDLEEYAQVAVNANLGGGGRGGRSVGEELKHACKFGKPIVGECDGGEFTIIYRGNDCPVVKEETGKCMANSAGNMVPVTSVFKSMECFYTLPDMSGICNPETKTLELSQTLVSDDVEGCEETIESTVRCSENDNGELVPNLAEMRPNLPQRRPEGNVPNSEKRDGPQRRRGGQFGGRRGGSRNGGERRIGGGQRSGRLGGKGNAGGKRRNGGGGRGQGGAGGRRGGRKNNE</sequence>
<dbReference type="KEGG" id="lgi:LOTGIDRAFT_168174"/>
<feature type="compositionally biased region" description="Gly residues" evidence="1">
    <location>
        <begin position="289"/>
        <end position="322"/>
    </location>
</feature>
<reference evidence="3 4" key="1">
    <citation type="journal article" date="2013" name="Nature">
        <title>Insights into bilaterian evolution from three spiralian genomes.</title>
        <authorList>
            <person name="Simakov O."/>
            <person name="Marletaz F."/>
            <person name="Cho S.J."/>
            <person name="Edsinger-Gonzales E."/>
            <person name="Havlak P."/>
            <person name="Hellsten U."/>
            <person name="Kuo D.H."/>
            <person name="Larsson T."/>
            <person name="Lv J."/>
            <person name="Arendt D."/>
            <person name="Savage R."/>
            <person name="Osoegawa K."/>
            <person name="de Jong P."/>
            <person name="Grimwood J."/>
            <person name="Chapman J.A."/>
            <person name="Shapiro H."/>
            <person name="Aerts A."/>
            <person name="Otillar R.P."/>
            <person name="Terry A.Y."/>
            <person name="Boore J.L."/>
            <person name="Grigoriev I.V."/>
            <person name="Lindberg D.R."/>
            <person name="Seaver E.C."/>
            <person name="Weisblat D.A."/>
            <person name="Putnam N.H."/>
            <person name="Rokhsar D.S."/>
        </authorList>
    </citation>
    <scope>NUCLEOTIDE SEQUENCE [LARGE SCALE GENOMIC DNA]</scope>
</reference>
<dbReference type="AlphaFoldDB" id="V3ZKX1"/>
<proteinExistence type="predicted"/>